<name>A0A067RV91_ZOONE</name>
<proteinExistence type="predicted"/>
<feature type="compositionally biased region" description="Basic residues" evidence="1">
    <location>
        <begin position="22"/>
        <end position="32"/>
    </location>
</feature>
<feature type="compositionally biased region" description="Basic and acidic residues" evidence="1">
    <location>
        <begin position="1"/>
        <end position="10"/>
    </location>
</feature>
<accession>A0A067RV91</accession>
<keyword evidence="3" id="KW-1185">Reference proteome</keyword>
<gene>
    <name evidence="2" type="ORF">L798_11377</name>
</gene>
<feature type="region of interest" description="Disordered" evidence="1">
    <location>
        <begin position="333"/>
        <end position="354"/>
    </location>
</feature>
<dbReference type="AlphaFoldDB" id="A0A067RV91"/>
<sequence length="784" mass="86380">MSENEPKVHPEITTYGPDKSRIRQKHQPRLKHQNTNQNLIRQHDLHHVRDLIYSERQNLHQHHEQTYAPVTISNGFSQTSNSNELKQTPPYIITANGHQQSGLVPENSHQNSRKEPTEIIPKIIHPKTELQTGHNFGILTPPNIIGNNNVIKHDFSASGGNDNKLLINQQQQDHNPEIQIQSTTAHNMAPNNGDPNYVWRDISPGLEVSSNAPQAAGGLHRNSVAARKPETTSGHFDNSKVGGQSHIAYFQVPNFDHANALGHSTNFGYRDAVLYTPTQFHANQEQLLTIPQGHSAGVLEQENQYQNSRHQLQNSVSVNENTGDVFTGTNNSPGFTGHKQDISGGQHHQQHPEIQSTLQQTNYGFDVSSHKVPLTLNKGLQRISGPLVLGNGLHLGYATRNTGHHNIILPMQDIVNAGNNGIPLQAYYVPLVGLQSGQVENHQTQAGIVGSQHAEDVQRKHPQFVDSHMAKSFINTAPLIYVGMPMGNGYTGFRGLPLIQGNLLGIQGLHGVVGGSHHVGGMFPGGNYISLPDGGLAFNNQNHPEHKTYKPTQESTMQATGQHHNTFQTQSNQYVPMSTGNNIISFENTVPYQHQQANNQINQAVRPQINVHPNGFALKIQQQHPISQHNFNSGGYKKSPFGGNRIQQQPSNFPAHDFVLGEPKIVTRGHQAFSLPPISTANGQHSGFKLNLPPATPLKYPPLNIPQETPQSHLTVKRDENISKQPAATNIETQLRDKNAHGWHLASKPGKPTGLLSNSLFPINMPHVIGLRPPTPNTNPSFIK</sequence>
<evidence type="ECO:0000313" key="2">
    <source>
        <dbReference type="EMBL" id="KDR23799.1"/>
    </source>
</evidence>
<reference evidence="2 3" key="1">
    <citation type="journal article" date="2014" name="Nat. Commun.">
        <title>Molecular traces of alternative social organization in a termite genome.</title>
        <authorList>
            <person name="Terrapon N."/>
            <person name="Li C."/>
            <person name="Robertson H.M."/>
            <person name="Ji L."/>
            <person name="Meng X."/>
            <person name="Booth W."/>
            <person name="Chen Z."/>
            <person name="Childers C.P."/>
            <person name="Glastad K.M."/>
            <person name="Gokhale K."/>
            <person name="Gowin J."/>
            <person name="Gronenberg W."/>
            <person name="Hermansen R.A."/>
            <person name="Hu H."/>
            <person name="Hunt B.G."/>
            <person name="Huylmans A.K."/>
            <person name="Khalil S.M."/>
            <person name="Mitchell R.D."/>
            <person name="Munoz-Torres M.C."/>
            <person name="Mustard J.A."/>
            <person name="Pan H."/>
            <person name="Reese J.T."/>
            <person name="Scharf M.E."/>
            <person name="Sun F."/>
            <person name="Vogel H."/>
            <person name="Xiao J."/>
            <person name="Yang W."/>
            <person name="Yang Z."/>
            <person name="Yang Z."/>
            <person name="Zhou J."/>
            <person name="Zhu J."/>
            <person name="Brent C.S."/>
            <person name="Elsik C.G."/>
            <person name="Goodisman M.A."/>
            <person name="Liberles D.A."/>
            <person name="Roe R.M."/>
            <person name="Vargo E.L."/>
            <person name="Vilcinskas A."/>
            <person name="Wang J."/>
            <person name="Bornberg-Bauer E."/>
            <person name="Korb J."/>
            <person name="Zhang G."/>
            <person name="Liebig J."/>
        </authorList>
    </citation>
    <scope>NUCLEOTIDE SEQUENCE [LARGE SCALE GENOMIC DNA]</scope>
    <source>
        <tissue evidence="2">Whole organism</tissue>
    </source>
</reference>
<organism evidence="2 3">
    <name type="scientific">Zootermopsis nevadensis</name>
    <name type="common">Dampwood termite</name>
    <dbReference type="NCBI Taxonomy" id="136037"/>
    <lineage>
        <taxon>Eukaryota</taxon>
        <taxon>Metazoa</taxon>
        <taxon>Ecdysozoa</taxon>
        <taxon>Arthropoda</taxon>
        <taxon>Hexapoda</taxon>
        <taxon>Insecta</taxon>
        <taxon>Pterygota</taxon>
        <taxon>Neoptera</taxon>
        <taxon>Polyneoptera</taxon>
        <taxon>Dictyoptera</taxon>
        <taxon>Blattodea</taxon>
        <taxon>Blattoidea</taxon>
        <taxon>Termitoidae</taxon>
        <taxon>Termopsidae</taxon>
        <taxon>Zootermopsis</taxon>
    </lineage>
</organism>
<feature type="region of interest" description="Disordered" evidence="1">
    <location>
        <begin position="1"/>
        <end position="33"/>
    </location>
</feature>
<evidence type="ECO:0000256" key="1">
    <source>
        <dbReference type="SAM" id="MobiDB-lite"/>
    </source>
</evidence>
<dbReference type="Proteomes" id="UP000027135">
    <property type="component" value="Unassembled WGS sequence"/>
</dbReference>
<evidence type="ECO:0000313" key="3">
    <source>
        <dbReference type="Proteomes" id="UP000027135"/>
    </source>
</evidence>
<protein>
    <submittedName>
        <fullName evidence="2">Uncharacterized protein</fullName>
    </submittedName>
</protein>
<dbReference type="EMBL" id="KK852444">
    <property type="protein sequence ID" value="KDR23799.1"/>
    <property type="molecule type" value="Genomic_DNA"/>
</dbReference>
<dbReference type="InParanoid" id="A0A067RV91"/>